<dbReference type="GO" id="GO:0016746">
    <property type="term" value="F:acyltransferase activity"/>
    <property type="evidence" value="ECO:0007669"/>
    <property type="project" value="UniProtKB-KW"/>
</dbReference>
<dbReference type="PROSITE" id="PS51186">
    <property type="entry name" value="GNAT"/>
    <property type="match status" value="1"/>
</dbReference>
<organism evidence="2 3">
    <name type="scientific">Streptomyces cavernicola</name>
    <dbReference type="NCBI Taxonomy" id="3043613"/>
    <lineage>
        <taxon>Bacteria</taxon>
        <taxon>Bacillati</taxon>
        <taxon>Actinomycetota</taxon>
        <taxon>Actinomycetes</taxon>
        <taxon>Kitasatosporales</taxon>
        <taxon>Streptomycetaceae</taxon>
        <taxon>Streptomyces</taxon>
    </lineage>
</organism>
<sequence length="181" mass="19786">MPEASRTPLAFRPATDSDADLSALVGLYDAAARWMAERGIDQWKPGQKDAAHFRTRLKEGEVWLAVRGEVLVGAWELWWEDVEAWGVRAPDAGYVHRLMTARDAPPGTGRALLAEAERRIAARGRPLARLDCVTSNPRLRTYYEAAGYEVAGALPGKVAADGSTYGVTLLQKRLGASRKSP</sequence>
<dbReference type="RefSeq" id="WP_282541090.1">
    <property type="nucleotide sequence ID" value="NZ_JASCIQ010000003.1"/>
</dbReference>
<accession>A0ABT6S4Y5</accession>
<gene>
    <name evidence="2" type="ORF">QIS96_04850</name>
</gene>
<dbReference type="CDD" id="cd04301">
    <property type="entry name" value="NAT_SF"/>
    <property type="match status" value="1"/>
</dbReference>
<evidence type="ECO:0000313" key="2">
    <source>
        <dbReference type="EMBL" id="MDI3403157.1"/>
    </source>
</evidence>
<keyword evidence="3" id="KW-1185">Reference proteome</keyword>
<feature type="domain" description="N-acetyltransferase" evidence="1">
    <location>
        <begin position="9"/>
        <end position="175"/>
    </location>
</feature>
<dbReference type="Gene3D" id="3.40.630.30">
    <property type="match status" value="1"/>
</dbReference>
<dbReference type="InterPro" id="IPR000182">
    <property type="entry name" value="GNAT_dom"/>
</dbReference>
<dbReference type="InterPro" id="IPR016181">
    <property type="entry name" value="Acyl_CoA_acyltransferase"/>
</dbReference>
<dbReference type="Pfam" id="PF00583">
    <property type="entry name" value="Acetyltransf_1"/>
    <property type="match status" value="1"/>
</dbReference>
<keyword evidence="2" id="KW-0012">Acyltransferase</keyword>
<protein>
    <submittedName>
        <fullName evidence="2">GNAT family N-acetyltransferase</fullName>
        <ecNumber evidence="2">2.3.1.-</ecNumber>
    </submittedName>
</protein>
<evidence type="ECO:0000313" key="3">
    <source>
        <dbReference type="Proteomes" id="UP001223978"/>
    </source>
</evidence>
<dbReference type="Proteomes" id="UP001223978">
    <property type="component" value="Unassembled WGS sequence"/>
</dbReference>
<comment type="caution">
    <text evidence="2">The sequence shown here is derived from an EMBL/GenBank/DDBJ whole genome shotgun (WGS) entry which is preliminary data.</text>
</comment>
<dbReference type="SUPFAM" id="SSF55729">
    <property type="entry name" value="Acyl-CoA N-acyltransferases (Nat)"/>
    <property type="match status" value="1"/>
</dbReference>
<keyword evidence="2" id="KW-0808">Transferase</keyword>
<evidence type="ECO:0000259" key="1">
    <source>
        <dbReference type="PROSITE" id="PS51186"/>
    </source>
</evidence>
<proteinExistence type="predicted"/>
<dbReference type="EMBL" id="JASCIQ010000003">
    <property type="protein sequence ID" value="MDI3403157.1"/>
    <property type="molecule type" value="Genomic_DNA"/>
</dbReference>
<name>A0ABT6S4Y5_9ACTN</name>
<dbReference type="EC" id="2.3.1.-" evidence="2"/>
<reference evidence="2 3" key="1">
    <citation type="submission" date="2023-05" db="EMBL/GenBank/DDBJ databases">
        <title>Draft genome sequence of Streptomyces sp. B-S-A6 isolated from a cave soil in Thailand.</title>
        <authorList>
            <person name="Chamroensaksri N."/>
            <person name="Muangham S."/>
        </authorList>
    </citation>
    <scope>NUCLEOTIDE SEQUENCE [LARGE SCALE GENOMIC DNA]</scope>
    <source>
        <strain evidence="2 3">B-S-A6</strain>
    </source>
</reference>